<dbReference type="EMBL" id="CAACVI010000051">
    <property type="protein sequence ID" value="VEN75343.1"/>
    <property type="molecule type" value="Genomic_DNA"/>
</dbReference>
<gene>
    <name evidence="1" type="ORF">EPICR_80034</name>
</gene>
<reference evidence="1" key="1">
    <citation type="submission" date="2019-01" db="EMBL/GenBank/DDBJ databases">
        <authorList>
            <consortium name="Genoscope - CEA"/>
            <person name="William W."/>
        </authorList>
    </citation>
    <scope>NUCLEOTIDE SEQUENCE</scope>
    <source>
        <strain evidence="1">CR-1</strain>
    </source>
</reference>
<name>A0A484HPV3_9BACT</name>
<dbReference type="InterPro" id="IPR036502">
    <property type="entry name" value="NiSOD_sf"/>
</dbReference>
<evidence type="ECO:0000313" key="1">
    <source>
        <dbReference type="EMBL" id="VEN75343.1"/>
    </source>
</evidence>
<dbReference type="InterPro" id="IPR014123">
    <property type="entry name" value="Superoxide_dismutase_Ni-type"/>
</dbReference>
<dbReference type="Gene3D" id="1.20.120.400">
    <property type="entry name" value="Nickel-containing superoxide dismutase"/>
    <property type="match status" value="1"/>
</dbReference>
<dbReference type="GO" id="GO:0004784">
    <property type="term" value="F:superoxide dismutase activity"/>
    <property type="evidence" value="ECO:0007669"/>
    <property type="project" value="InterPro"/>
</dbReference>
<proteinExistence type="predicted"/>
<accession>A0A484HPV3</accession>
<protein>
    <submittedName>
        <fullName evidence="1">Putative superoxide dismutase</fullName>
    </submittedName>
</protein>
<sequence length="154" mass="17535">MTHVKPIILSMALAVLGWMMFAPQTVYSHCQIPCGIYDDHHRVQGMLEDAVTVEKSVRLISRLAAQSDAQSQNQRVRWVMNKEAHAQNIIATVSDYFLTQRVKAAQKDYVRRLKDHHAVIVAAMKAKQSADLKHARDLKKTIEALLGYYPKETH</sequence>
<dbReference type="AlphaFoldDB" id="A0A484HPV3"/>
<dbReference type="SUPFAM" id="SSF109770">
    <property type="entry name" value="Nickel-containing superoxide dismutase, NiSOD"/>
    <property type="match status" value="1"/>
</dbReference>
<dbReference type="GO" id="GO:0016151">
    <property type="term" value="F:nickel cation binding"/>
    <property type="evidence" value="ECO:0007669"/>
    <property type="project" value="InterPro"/>
</dbReference>
<organism evidence="1">
    <name type="scientific">uncultured Desulfobacteraceae bacterium</name>
    <dbReference type="NCBI Taxonomy" id="218296"/>
    <lineage>
        <taxon>Bacteria</taxon>
        <taxon>Pseudomonadati</taxon>
        <taxon>Thermodesulfobacteriota</taxon>
        <taxon>Desulfobacteria</taxon>
        <taxon>Desulfobacterales</taxon>
        <taxon>Desulfobacteraceae</taxon>
        <taxon>environmental samples</taxon>
    </lineage>
</organism>
<dbReference type="Pfam" id="PF09055">
    <property type="entry name" value="Sod_Ni"/>
    <property type="match status" value="1"/>
</dbReference>